<gene>
    <name evidence="1" type="ORF">NVI5450_4789</name>
</gene>
<organism evidence="1 2">
    <name type="scientific">Moritella viscosa</name>
    <dbReference type="NCBI Taxonomy" id="80854"/>
    <lineage>
        <taxon>Bacteria</taxon>
        <taxon>Pseudomonadati</taxon>
        <taxon>Pseudomonadota</taxon>
        <taxon>Gammaproteobacteria</taxon>
        <taxon>Alteromonadales</taxon>
        <taxon>Moritellaceae</taxon>
        <taxon>Moritella</taxon>
    </lineage>
</organism>
<accession>A0A1L0ANY3</accession>
<proteinExistence type="predicted"/>
<dbReference type="EMBL" id="FPLD01000153">
    <property type="protein sequence ID" value="SGZ19691.1"/>
    <property type="molecule type" value="Genomic_DNA"/>
</dbReference>
<evidence type="ECO:0000313" key="2">
    <source>
        <dbReference type="Proteomes" id="UP000183794"/>
    </source>
</evidence>
<name>A0A1L0ANY3_9GAMM</name>
<evidence type="ECO:0000313" key="1">
    <source>
        <dbReference type="EMBL" id="SGZ19691.1"/>
    </source>
</evidence>
<dbReference type="AlphaFoldDB" id="A0A1L0ANY3"/>
<sequence length="182" mass="21173">MTNQVNHALTLQLELKTMASQLFKMGDEIDPKQFGWDIELTEDNELDHEIWFGNNYVIDPSQAERGESLIKVKSLISFTKLKRKDNGLYHVSVAVDLPDDYHLPIKIFECEYAYVEGQPLKGFPQSFYQAYLYFSEQTPFTYADKLSYLTGAMWEFAHALGYLHTPDHYEELARFIKEDIVA</sequence>
<reference evidence="1 2" key="1">
    <citation type="submission" date="2016-11" db="EMBL/GenBank/DDBJ databases">
        <authorList>
            <person name="Jaros S."/>
            <person name="Januszkiewicz K."/>
            <person name="Wedrychowicz H."/>
        </authorList>
    </citation>
    <scope>NUCLEOTIDE SEQUENCE [LARGE SCALE GENOMIC DNA]</scope>
    <source>
        <strain evidence="1">NVI 5450</strain>
    </source>
</reference>
<protein>
    <submittedName>
        <fullName evidence="1">Uncharacterized protein</fullName>
    </submittedName>
</protein>
<dbReference type="Proteomes" id="UP000183794">
    <property type="component" value="Unassembled WGS sequence"/>
</dbReference>
<dbReference type="OrthoDB" id="9950173at2"/>
<dbReference type="RefSeq" id="WP_075518616.1">
    <property type="nucleotide sequence ID" value="NZ_FPLD01000153.1"/>
</dbReference>